<dbReference type="SUPFAM" id="SSF56601">
    <property type="entry name" value="beta-lactamase/transpeptidase-like"/>
    <property type="match status" value="1"/>
</dbReference>
<feature type="domain" description="Beta-lactamase-related" evidence="1">
    <location>
        <begin position="138"/>
        <end position="416"/>
    </location>
</feature>
<keyword evidence="3" id="KW-1185">Reference proteome</keyword>
<gene>
    <name evidence="2" type="ORF">R0137_03290</name>
</gene>
<dbReference type="EC" id="3.-.-.-" evidence="2"/>
<accession>A0ABZ0IDJ7</accession>
<dbReference type="Proteomes" id="UP001626549">
    <property type="component" value="Chromosome"/>
</dbReference>
<dbReference type="InterPro" id="IPR050789">
    <property type="entry name" value="Diverse_Enzym_Activities"/>
</dbReference>
<dbReference type="RefSeq" id="WP_407328508.1">
    <property type="nucleotide sequence ID" value="NZ_CP136865.1"/>
</dbReference>
<reference evidence="2 3" key="1">
    <citation type="submission" date="2023-10" db="EMBL/GenBank/DDBJ databases">
        <title>Two novel species belonging to the OM43/NOR5 clade.</title>
        <authorList>
            <person name="Park M."/>
        </authorList>
    </citation>
    <scope>NUCLEOTIDE SEQUENCE [LARGE SCALE GENOMIC DNA]</scope>
    <source>
        <strain evidence="2 3">IMCC45268</strain>
    </source>
</reference>
<organism evidence="2 3">
    <name type="scientific">Congregibacter brevis</name>
    <dbReference type="NCBI Taxonomy" id="3081201"/>
    <lineage>
        <taxon>Bacteria</taxon>
        <taxon>Pseudomonadati</taxon>
        <taxon>Pseudomonadota</taxon>
        <taxon>Gammaproteobacteria</taxon>
        <taxon>Cellvibrionales</taxon>
        <taxon>Halieaceae</taxon>
        <taxon>Congregibacter</taxon>
    </lineage>
</organism>
<dbReference type="PANTHER" id="PTHR43283">
    <property type="entry name" value="BETA-LACTAMASE-RELATED"/>
    <property type="match status" value="1"/>
</dbReference>
<keyword evidence="2" id="KW-0378">Hydrolase</keyword>
<dbReference type="PANTHER" id="PTHR43283:SF7">
    <property type="entry name" value="BETA-LACTAMASE-RELATED DOMAIN-CONTAINING PROTEIN"/>
    <property type="match status" value="1"/>
</dbReference>
<dbReference type="Gene3D" id="3.40.710.10">
    <property type="entry name" value="DD-peptidase/beta-lactamase superfamily"/>
    <property type="match status" value="1"/>
</dbReference>
<dbReference type="Pfam" id="PF00144">
    <property type="entry name" value="Beta-lactamase"/>
    <property type="match status" value="1"/>
</dbReference>
<evidence type="ECO:0000313" key="3">
    <source>
        <dbReference type="Proteomes" id="UP001626549"/>
    </source>
</evidence>
<sequence length="445" mass="47623">MKRLIQWLVVVLFIALLFGVWTARSAMRVAVGYSAKQVCSAVFVSGLPEEFVLDRDVLPNMAILGPLLGSLNVHTDRAAGVVSASLLGVSAQAVHLSGRGCSLNATGPVVAQLTLVKEGPESPGVPAELSQAVEAAFAEPSPATGSRNTLALLVATNGELRLEQYVSPVTQQTRLQGWSMNKSLMSTWVGIQTQKGELDSAQTLNVLLADDPEAPELDPGLTLLHLLQMESGLDFVEVYGPGSDVTKMLYTAPAMWQVPAGKGQAYAPGQHFSYSSGDTAFASYLWQRSLDEPYEDWIAREFTAPLGVDSLVAEADASGVQVGSSYAYLTARDWLLAGQLWLDAWHGRSTLLSQEWLRDSVSARPSDPQGQYGRGFWLNTDGVAFEGLPDNLFYAGGHAGQFVVVIPEWEMVVVRLGLTESGVSTGVHDFLIALAGLRASGIASE</sequence>
<evidence type="ECO:0000259" key="1">
    <source>
        <dbReference type="Pfam" id="PF00144"/>
    </source>
</evidence>
<dbReference type="GO" id="GO:0016787">
    <property type="term" value="F:hydrolase activity"/>
    <property type="evidence" value="ECO:0007669"/>
    <property type="project" value="UniProtKB-KW"/>
</dbReference>
<proteinExistence type="predicted"/>
<dbReference type="InterPro" id="IPR012338">
    <property type="entry name" value="Beta-lactam/transpept-like"/>
</dbReference>
<name>A0ABZ0IDJ7_9GAMM</name>
<evidence type="ECO:0000313" key="2">
    <source>
        <dbReference type="EMBL" id="WOJ97603.1"/>
    </source>
</evidence>
<dbReference type="InterPro" id="IPR001466">
    <property type="entry name" value="Beta-lactam-related"/>
</dbReference>
<dbReference type="EMBL" id="CP136865">
    <property type="protein sequence ID" value="WOJ97603.1"/>
    <property type="molecule type" value="Genomic_DNA"/>
</dbReference>
<protein>
    <submittedName>
        <fullName evidence="2">Serine hydrolase</fullName>
        <ecNumber evidence="2">3.-.-.-</ecNumber>
    </submittedName>
</protein>